<dbReference type="Gene3D" id="1.10.510.40">
    <property type="match status" value="1"/>
</dbReference>
<dbReference type="InterPro" id="IPR037455">
    <property type="entry name" value="LucA/IucC-like"/>
</dbReference>
<dbReference type="PANTHER" id="PTHR34384">
    <property type="entry name" value="L-2,3-DIAMINOPROPANOATE--CITRATE LIGASE"/>
    <property type="match status" value="1"/>
</dbReference>
<comment type="caution">
    <text evidence="4">The sequence shown here is derived from an EMBL/GenBank/DDBJ whole genome shotgun (WGS) entry which is preliminary data.</text>
</comment>
<dbReference type="EMBL" id="BMXV01000004">
    <property type="protein sequence ID" value="GGY73929.1"/>
    <property type="molecule type" value="Genomic_DNA"/>
</dbReference>
<dbReference type="PANTHER" id="PTHR34384:SF5">
    <property type="entry name" value="L-2,3-DIAMINOPROPANOATE--CITRATE LIGASE"/>
    <property type="match status" value="1"/>
</dbReference>
<evidence type="ECO:0000313" key="4">
    <source>
        <dbReference type="EMBL" id="GGY73929.1"/>
    </source>
</evidence>
<protein>
    <submittedName>
        <fullName evidence="4">Aerobactin siderophore biosynthesis protein IucA</fullName>
    </submittedName>
</protein>
<accession>A0ABQ3B1D2</accession>
<name>A0ABQ3B1D2_9GAMM</name>
<gene>
    <name evidence="4" type="primary">iucA</name>
    <name evidence="4" type="ORF">GCM10007071_21600</name>
</gene>
<proteinExistence type="inferred from homology"/>
<dbReference type="InterPro" id="IPR022770">
    <property type="entry name" value="IucA/IucC-like_C"/>
</dbReference>
<feature type="domain" description="Aerobactin siderophore biosynthesis IucA/IucC N-terminal" evidence="2">
    <location>
        <begin position="134"/>
        <end position="371"/>
    </location>
</feature>
<dbReference type="InterPro" id="IPR007310">
    <property type="entry name" value="Aerobactin_biosyn_IucA/IucC_N"/>
</dbReference>
<evidence type="ECO:0000256" key="1">
    <source>
        <dbReference type="ARBA" id="ARBA00007832"/>
    </source>
</evidence>
<organism evidence="4 5">
    <name type="scientific">Marinobacter zhanjiangensis</name>
    <dbReference type="NCBI Taxonomy" id="578215"/>
    <lineage>
        <taxon>Bacteria</taxon>
        <taxon>Pseudomonadati</taxon>
        <taxon>Pseudomonadota</taxon>
        <taxon>Gammaproteobacteria</taxon>
        <taxon>Pseudomonadales</taxon>
        <taxon>Marinobacteraceae</taxon>
        <taxon>Marinobacter</taxon>
    </lineage>
</organism>
<reference evidence="5" key="1">
    <citation type="journal article" date="2019" name="Int. J. Syst. Evol. Microbiol.">
        <title>The Global Catalogue of Microorganisms (GCM) 10K type strain sequencing project: providing services to taxonomists for standard genome sequencing and annotation.</title>
        <authorList>
            <consortium name="The Broad Institute Genomics Platform"/>
            <consortium name="The Broad Institute Genome Sequencing Center for Infectious Disease"/>
            <person name="Wu L."/>
            <person name="Ma J."/>
        </authorList>
    </citation>
    <scope>NUCLEOTIDE SEQUENCE [LARGE SCALE GENOMIC DNA]</scope>
    <source>
        <strain evidence="5">KCTC 22280</strain>
    </source>
</reference>
<sequence>MTLSRESVTPSLNAYFNALLRETGPWPWHPRCRHFSITHTGTGERLLIPCRFRSLGGRHLLGPELWLERGSGPEPIGFSEAVRWTLALPELRNQSSPGTRQGFLHRVEQSDDNLRRVLAHRAQHCPAPGPSPQSFIESEQALVNGHSIHPCPKDRGNMSDDEARAFAPEYSARFPLIWYSVDRHQLRCHDSAQASLAGVVESLLEHEPAPLRQAAYAAASAGHTIIPCHPFQHRHWQALPALQELQSKGRLHSLGMGTSRWYATSSLRAIWADDQDWMLKFSLSVRLTNSVRHLQPQEAVRGPGLADLLDTAPARQWLDRHPRFRILNEPVTTVICDNQGQPLPETTLVFRHNPFRNKTDEACELLASLLQDDPATGLSRLGSCLRARNASEADAVAWFRGYLDLAVKPLLDAQGNLGLLFGAHQQNLILRLDRQFRPVAAWFRDCQGTGFSSLAHHRFGPDLAASVRAGENELPDGLGVRLFCYYLFINSTFNVITALAAADLCTEDQLWHQLKQWLQQQRAEGPADTSALDYLQTSPQLYAKNNFLCSLRALNENTLTDLESIYHPMPNPLVIEQTMTHKDSKHHDTPIAH</sequence>
<dbReference type="Proteomes" id="UP000601597">
    <property type="component" value="Unassembled WGS sequence"/>
</dbReference>
<comment type="similarity">
    <text evidence="1">Belongs to the IucA/IucC family.</text>
</comment>
<dbReference type="Pfam" id="PF04183">
    <property type="entry name" value="IucA_IucC"/>
    <property type="match status" value="1"/>
</dbReference>
<evidence type="ECO:0000259" key="3">
    <source>
        <dbReference type="Pfam" id="PF06276"/>
    </source>
</evidence>
<evidence type="ECO:0000313" key="5">
    <source>
        <dbReference type="Proteomes" id="UP000601597"/>
    </source>
</evidence>
<dbReference type="RefSeq" id="WP_189576249.1">
    <property type="nucleotide sequence ID" value="NZ_BMXV01000004.1"/>
</dbReference>
<feature type="domain" description="Aerobactin siderophore biosynthesis IucA/IucC-like C-terminal" evidence="3">
    <location>
        <begin position="397"/>
        <end position="557"/>
    </location>
</feature>
<dbReference type="Pfam" id="PF06276">
    <property type="entry name" value="FhuF"/>
    <property type="match status" value="1"/>
</dbReference>
<keyword evidence="5" id="KW-1185">Reference proteome</keyword>
<evidence type="ECO:0000259" key="2">
    <source>
        <dbReference type="Pfam" id="PF04183"/>
    </source>
</evidence>